<proteinExistence type="inferred from homology"/>
<feature type="compositionally biased region" description="Basic and acidic residues" evidence="10">
    <location>
        <begin position="91"/>
        <end position="106"/>
    </location>
</feature>
<evidence type="ECO:0000313" key="11">
    <source>
        <dbReference type="EMBL" id="KSA00461.1"/>
    </source>
</evidence>
<evidence type="ECO:0000256" key="2">
    <source>
        <dbReference type="ARBA" id="ARBA00004123"/>
    </source>
</evidence>
<feature type="compositionally biased region" description="Basic residues" evidence="10">
    <location>
        <begin position="1"/>
        <end position="18"/>
    </location>
</feature>
<protein>
    <recommendedName>
        <fullName evidence="4">Enhancer of translation termination 1</fullName>
    </recommendedName>
</protein>
<feature type="region of interest" description="Disordered" evidence="10">
    <location>
        <begin position="243"/>
        <end position="262"/>
    </location>
</feature>
<organism evidence="11 12">
    <name type="scientific">Debaryomyces fabryi</name>
    <dbReference type="NCBI Taxonomy" id="58627"/>
    <lineage>
        <taxon>Eukaryota</taxon>
        <taxon>Fungi</taxon>
        <taxon>Dikarya</taxon>
        <taxon>Ascomycota</taxon>
        <taxon>Saccharomycotina</taxon>
        <taxon>Pichiomycetes</taxon>
        <taxon>Debaryomycetaceae</taxon>
        <taxon>Debaryomyces</taxon>
    </lineage>
</organism>
<keyword evidence="5" id="KW-0810">Translation regulation</keyword>
<evidence type="ECO:0000256" key="5">
    <source>
        <dbReference type="ARBA" id="ARBA00022845"/>
    </source>
</evidence>
<comment type="function">
    <text evidence="1">Required for correct translation termination and probably involved in regulation of hypoxic gene expression.</text>
</comment>
<evidence type="ECO:0000256" key="3">
    <source>
        <dbReference type="ARBA" id="ARBA00007273"/>
    </source>
</evidence>
<evidence type="ECO:0000256" key="4">
    <source>
        <dbReference type="ARBA" id="ARBA00017359"/>
    </source>
</evidence>
<keyword evidence="8" id="KW-0539">Nucleus</keyword>
<dbReference type="AlphaFoldDB" id="A0A0V1PW16"/>
<evidence type="ECO:0000256" key="8">
    <source>
        <dbReference type="ARBA" id="ARBA00023242"/>
    </source>
</evidence>
<dbReference type="InterPro" id="IPR024318">
    <property type="entry name" value="Nro1/ETT1"/>
</dbReference>
<evidence type="ECO:0000256" key="7">
    <source>
        <dbReference type="ARBA" id="ARBA00023163"/>
    </source>
</evidence>
<evidence type="ECO:0000256" key="10">
    <source>
        <dbReference type="SAM" id="MobiDB-lite"/>
    </source>
</evidence>
<comment type="subcellular location">
    <subcellularLocation>
        <location evidence="2">Nucleus</location>
    </subcellularLocation>
</comment>
<evidence type="ECO:0000313" key="12">
    <source>
        <dbReference type="Proteomes" id="UP000054251"/>
    </source>
</evidence>
<keyword evidence="12" id="KW-1185">Reference proteome</keyword>
<evidence type="ECO:0000256" key="6">
    <source>
        <dbReference type="ARBA" id="ARBA00023015"/>
    </source>
</evidence>
<keyword evidence="7" id="KW-0804">Transcription</keyword>
<accession>A0A0V1PW16</accession>
<dbReference type="OrthoDB" id="5598057at2759"/>
<dbReference type="PANTHER" id="PTHR28290:SF1">
    <property type="entry name" value="ENHANCER OF TRANSLATION TERMINATION 1"/>
    <property type="match status" value="1"/>
</dbReference>
<evidence type="ECO:0000256" key="9">
    <source>
        <dbReference type="SAM" id="Coils"/>
    </source>
</evidence>
<feature type="region of interest" description="Disordered" evidence="10">
    <location>
        <begin position="1"/>
        <end position="47"/>
    </location>
</feature>
<dbReference type="PANTHER" id="PTHR28290">
    <property type="entry name" value="ENHANCER OF TRANSLATION TERMINATION 1"/>
    <property type="match status" value="1"/>
</dbReference>
<dbReference type="GO" id="GO:0005634">
    <property type="term" value="C:nucleus"/>
    <property type="evidence" value="ECO:0007669"/>
    <property type="project" value="UniProtKB-SubCell"/>
</dbReference>
<dbReference type="GO" id="GO:2000640">
    <property type="term" value="P:positive regulation of SREBP signaling pathway"/>
    <property type="evidence" value="ECO:0007669"/>
    <property type="project" value="TreeGrafter"/>
</dbReference>
<evidence type="ECO:0000256" key="1">
    <source>
        <dbReference type="ARBA" id="ARBA00003395"/>
    </source>
</evidence>
<dbReference type="GeneID" id="26840797"/>
<gene>
    <name evidence="11" type="ORF">AC631_03788</name>
</gene>
<dbReference type="GO" id="GO:0006417">
    <property type="term" value="P:regulation of translation"/>
    <property type="evidence" value="ECO:0007669"/>
    <property type="project" value="UniProtKB-KW"/>
</dbReference>
<feature type="coiled-coil region" evidence="9">
    <location>
        <begin position="188"/>
        <end position="215"/>
    </location>
</feature>
<name>A0A0V1PW16_9ASCO</name>
<keyword evidence="6" id="KW-0805">Transcription regulation</keyword>
<comment type="caution">
    <text evidence="11">The sequence shown here is derived from an EMBL/GenBank/DDBJ whole genome shotgun (WGS) entry which is preliminary data.</text>
</comment>
<dbReference type="EMBL" id="LMYN01000087">
    <property type="protein sequence ID" value="KSA00461.1"/>
    <property type="molecule type" value="Genomic_DNA"/>
</dbReference>
<feature type="compositionally biased region" description="Acidic residues" evidence="10">
    <location>
        <begin position="245"/>
        <end position="260"/>
    </location>
</feature>
<keyword evidence="9" id="KW-0175">Coiled coil</keyword>
<reference evidence="11 12" key="1">
    <citation type="submission" date="2015-11" db="EMBL/GenBank/DDBJ databases">
        <title>The genome of Debaryomyces fabryi.</title>
        <authorList>
            <person name="Tafer H."/>
            <person name="Lopandic K."/>
        </authorList>
    </citation>
    <scope>NUCLEOTIDE SEQUENCE [LARGE SCALE GENOMIC DNA]</scope>
    <source>
        <strain evidence="11 12">CBS 789</strain>
    </source>
</reference>
<comment type="similarity">
    <text evidence="3">Belongs to the ETT1 family.</text>
</comment>
<dbReference type="RefSeq" id="XP_015466563.1">
    <property type="nucleotide sequence ID" value="XM_015612617.1"/>
</dbReference>
<feature type="region of interest" description="Disordered" evidence="10">
    <location>
        <begin position="86"/>
        <end position="106"/>
    </location>
</feature>
<dbReference type="Pfam" id="PF12753">
    <property type="entry name" value="Nro1"/>
    <property type="match status" value="1"/>
</dbReference>
<sequence>MAPKRHLGLGKAAKSKKQKKEDSSEVETPEQQSNEITVELNEEADANDEVSQLRALWRTHAKSDKDNELVVNGIIHECDRLLRNSNLAKNNESEDTSKASTDESPKELPADFHSIYALALADLALFHTTDINKVREFFDAALERVGLGLQSHDGSIELLFTKSRILINQIPLQYISQLTVESKVQGGVPKLDEKLDHALEIYEEAENQARTLKQYELFNDDNLEILQALDDLLEIVDNFGKDTLEGDESDKEEDDEEEEVQLSKKHPLYGIRNTDKYNEWWRDHIIQFLQNVDKQLEKLGISYKQDYETENALLPLRREICKRIGQSYLQEAEIPSTVFTTLKYDEGFADVDQLEGLTREQSQKISQDLFKIALDYLQMAEDKEEPESWVNVAESMISLGNLYELDSEEQENYYTEAEKILAKANNATNGKYEDILENLQT</sequence>
<dbReference type="Proteomes" id="UP000054251">
    <property type="component" value="Unassembled WGS sequence"/>
</dbReference>